<dbReference type="AlphaFoldDB" id="A0A195BCT5"/>
<dbReference type="EMBL" id="KQ976513">
    <property type="protein sequence ID" value="KYM82381.1"/>
    <property type="molecule type" value="Genomic_DNA"/>
</dbReference>
<protein>
    <submittedName>
        <fullName evidence="1">Uncharacterized protein</fullName>
    </submittedName>
</protein>
<evidence type="ECO:0000313" key="2">
    <source>
        <dbReference type="Proteomes" id="UP000078540"/>
    </source>
</evidence>
<sequence length="131" mass="15352">MAVYTRYSTCVYCGRGRIGRVPRCELRAATGRARALTLRDRRKQCQGLARDCELRSACRIVANFLPLRTTTATLRNVRELRAAYTEMLCAKIDCARSHFEVFMCRDDQFFYIKRIVTYRAHCRVFRPTRLT</sequence>
<proteinExistence type="predicted"/>
<gene>
    <name evidence="1" type="ORF">ALC53_07169</name>
</gene>
<keyword evidence="2" id="KW-1185">Reference proteome</keyword>
<dbReference type="Proteomes" id="UP000078540">
    <property type="component" value="Unassembled WGS sequence"/>
</dbReference>
<name>A0A195BCT5_9HYME</name>
<reference evidence="1 2" key="1">
    <citation type="submission" date="2015-09" db="EMBL/GenBank/DDBJ databases">
        <title>Atta colombica WGS genome.</title>
        <authorList>
            <person name="Nygaard S."/>
            <person name="Hu H."/>
            <person name="Boomsma J."/>
            <person name="Zhang G."/>
        </authorList>
    </citation>
    <scope>NUCLEOTIDE SEQUENCE [LARGE SCALE GENOMIC DNA]</scope>
    <source>
        <strain evidence="1">Treedump-2</strain>
        <tissue evidence="1">Whole body</tissue>
    </source>
</reference>
<evidence type="ECO:0000313" key="1">
    <source>
        <dbReference type="EMBL" id="KYM82381.1"/>
    </source>
</evidence>
<organism evidence="1 2">
    <name type="scientific">Atta colombica</name>
    <dbReference type="NCBI Taxonomy" id="520822"/>
    <lineage>
        <taxon>Eukaryota</taxon>
        <taxon>Metazoa</taxon>
        <taxon>Ecdysozoa</taxon>
        <taxon>Arthropoda</taxon>
        <taxon>Hexapoda</taxon>
        <taxon>Insecta</taxon>
        <taxon>Pterygota</taxon>
        <taxon>Neoptera</taxon>
        <taxon>Endopterygota</taxon>
        <taxon>Hymenoptera</taxon>
        <taxon>Apocrita</taxon>
        <taxon>Aculeata</taxon>
        <taxon>Formicoidea</taxon>
        <taxon>Formicidae</taxon>
        <taxon>Myrmicinae</taxon>
        <taxon>Atta</taxon>
    </lineage>
</organism>
<accession>A0A195BCT5</accession>